<organism evidence="1 2">
    <name type="scientific">Nemania bipapillata</name>
    <dbReference type="NCBI Taxonomy" id="110536"/>
    <lineage>
        <taxon>Eukaryota</taxon>
        <taxon>Fungi</taxon>
        <taxon>Dikarya</taxon>
        <taxon>Ascomycota</taxon>
        <taxon>Pezizomycotina</taxon>
        <taxon>Sordariomycetes</taxon>
        <taxon>Xylariomycetidae</taxon>
        <taxon>Xylariales</taxon>
        <taxon>Xylariaceae</taxon>
        <taxon>Nemania</taxon>
    </lineage>
</organism>
<proteinExistence type="predicted"/>
<dbReference type="Proteomes" id="UP001153334">
    <property type="component" value="Unassembled WGS sequence"/>
</dbReference>
<evidence type="ECO:0000313" key="1">
    <source>
        <dbReference type="EMBL" id="KAJ8120743.1"/>
    </source>
</evidence>
<evidence type="ECO:0000313" key="2">
    <source>
        <dbReference type="Proteomes" id="UP001153334"/>
    </source>
</evidence>
<name>A0ACC2J019_9PEZI</name>
<comment type="caution">
    <text evidence="1">The sequence shown here is derived from an EMBL/GenBank/DDBJ whole genome shotgun (WGS) entry which is preliminary data.</text>
</comment>
<keyword evidence="2" id="KW-1185">Reference proteome</keyword>
<reference evidence="1" key="1">
    <citation type="submission" date="2022-11" db="EMBL/GenBank/DDBJ databases">
        <title>Genome Sequence of Nemania bipapillata.</title>
        <authorList>
            <person name="Buettner E."/>
        </authorList>
    </citation>
    <scope>NUCLEOTIDE SEQUENCE</scope>
    <source>
        <strain evidence="1">CP14</strain>
    </source>
</reference>
<gene>
    <name evidence="1" type="ORF">ONZ43_g2629</name>
</gene>
<accession>A0ACC2J019</accession>
<dbReference type="EMBL" id="JAPESX010000554">
    <property type="protein sequence ID" value="KAJ8120743.1"/>
    <property type="molecule type" value="Genomic_DNA"/>
</dbReference>
<protein>
    <submittedName>
        <fullName evidence="1">Uncharacterized protein</fullName>
    </submittedName>
</protein>
<sequence length="532" mass="59166">MPDMRPTQPPLLQPLRPLYRSRLPGKSHLHRYRGRNCFPFFQDRLIDTSGYHIDQSYHEPVSQQLLQQIMDNQTLYQHGIDSGDETCSLNDYFAESFPVVGPGMQNVRSQTAAQAVSLANCGRDFGPSHPLYSNKAAPGNEQMVFPDHPAANAYAHDLNSNFSQQHFHYSSYNPNALCNSSLGIEFQHGLPSSTEMYSNMPMFAEPFECTNLNPGTFNSSFSSSASSSIASERMASMTLESAPQHDRTLPMDFRANHHVSSSGIEGHGWVGNCPATISPKMLRINPSPTPMSSSESIQASIAVANHDSDLGSSAWDHHEARNILPPKRSNHKTRKELPTKPTKSRLASSSLPHESVTSKGKGKAQTQRSPPPPLRSLIVPAPARLVSKSHQVAEVHGSVATLPSAPTDVENDAERDAKNRFLVESKLAGMTYREIRRQGGFTEAESTLRGRFRTLTKNKEQRVRKPEWQDKDIRLLKRAVRKLSKGDRTSARVPWKQVAAYIYEHDGSYHFGNATCRKKWDELVEQGAAGLS</sequence>